<evidence type="ECO:0000313" key="3">
    <source>
        <dbReference type="Proteomes" id="UP000295509"/>
    </source>
</evidence>
<sequence>MNLPRPRLLSSRFAYCACVWFALLLLLPSVALCEVSKARPEHFKIGMFVTSIYSVDTAQGTYAADLWIWSVGHSPTKNPLHTMEFVDSNGVLRRLESTTQRGDLYWRQIKIIGTFRQDWDLRRFPFDEQVLHLTVEEGVDDTSTLLYVADADNTGYLPSANPQGWHIASQKIEAGTSHYATRFGDPAGGSGGSDYTNMQLTITLQRASIATFLNLAAPLYAAFLLCTVSFLLHKDGRPLVESRMTLLAGALFAVVLNFRAVSNVLGNEHHLTIVDRLNILVLIEIVFATIVTITAAITTNRGKAFSLHLEYICGAVVALTFVAFNLFLIIGAV</sequence>
<feature type="transmembrane region" description="Helical" evidence="1">
    <location>
        <begin position="309"/>
        <end position="330"/>
    </location>
</feature>
<reference evidence="2 3" key="1">
    <citation type="submission" date="2019-03" db="EMBL/GenBank/DDBJ databases">
        <title>Genomic Encyclopedia of Type Strains, Phase III (KMG-III): the genomes of soil and plant-associated and newly described type strains.</title>
        <authorList>
            <person name="Whitman W."/>
        </authorList>
    </citation>
    <scope>NUCLEOTIDE SEQUENCE [LARGE SCALE GENOMIC DNA]</scope>
    <source>
        <strain evidence="2 3">LMG 29544</strain>
    </source>
</reference>
<feature type="transmembrane region" description="Helical" evidence="1">
    <location>
        <begin position="209"/>
        <end position="232"/>
    </location>
</feature>
<keyword evidence="1" id="KW-0472">Membrane</keyword>
<dbReference type="InterPro" id="IPR036734">
    <property type="entry name" value="Neur_chan_lig-bd_sf"/>
</dbReference>
<dbReference type="GO" id="GO:0005230">
    <property type="term" value="F:extracellular ligand-gated monoatomic ion channel activity"/>
    <property type="evidence" value="ECO:0007669"/>
    <property type="project" value="InterPro"/>
</dbReference>
<dbReference type="EMBL" id="SORE01000017">
    <property type="protein sequence ID" value="TDY43932.1"/>
    <property type="molecule type" value="Genomic_DNA"/>
</dbReference>
<feature type="transmembrane region" description="Helical" evidence="1">
    <location>
        <begin position="277"/>
        <end position="297"/>
    </location>
</feature>
<name>A0A4R8LJH1_9BURK</name>
<feature type="transmembrane region" description="Helical" evidence="1">
    <location>
        <begin position="244"/>
        <end position="265"/>
    </location>
</feature>
<organism evidence="2 3">
    <name type="scientific">Paraburkholderia rhizosphaerae</name>
    <dbReference type="NCBI Taxonomy" id="480658"/>
    <lineage>
        <taxon>Bacteria</taxon>
        <taxon>Pseudomonadati</taxon>
        <taxon>Pseudomonadota</taxon>
        <taxon>Betaproteobacteria</taxon>
        <taxon>Burkholderiales</taxon>
        <taxon>Burkholderiaceae</taxon>
        <taxon>Paraburkholderia</taxon>
    </lineage>
</organism>
<evidence type="ECO:0008006" key="4">
    <source>
        <dbReference type="Google" id="ProtNLM"/>
    </source>
</evidence>
<keyword evidence="1" id="KW-0812">Transmembrane</keyword>
<proteinExistence type="predicted"/>
<keyword evidence="3" id="KW-1185">Reference proteome</keyword>
<evidence type="ECO:0000256" key="1">
    <source>
        <dbReference type="SAM" id="Phobius"/>
    </source>
</evidence>
<dbReference type="GO" id="GO:0016020">
    <property type="term" value="C:membrane"/>
    <property type="evidence" value="ECO:0007669"/>
    <property type="project" value="InterPro"/>
</dbReference>
<comment type="caution">
    <text evidence="2">The sequence shown here is derived from an EMBL/GenBank/DDBJ whole genome shotgun (WGS) entry which is preliminary data.</text>
</comment>
<gene>
    <name evidence="2" type="ORF">BX592_117134</name>
</gene>
<accession>A0A4R8LJH1</accession>
<dbReference type="Gene3D" id="2.70.170.10">
    <property type="entry name" value="Neurotransmitter-gated ion-channel ligand-binding domain"/>
    <property type="match status" value="1"/>
</dbReference>
<evidence type="ECO:0000313" key="2">
    <source>
        <dbReference type="EMBL" id="TDY43932.1"/>
    </source>
</evidence>
<dbReference type="Proteomes" id="UP000295509">
    <property type="component" value="Unassembled WGS sequence"/>
</dbReference>
<protein>
    <recommendedName>
        <fullName evidence="4">Neurotransmitter-gated ion-channel</fullName>
    </recommendedName>
</protein>
<dbReference type="AlphaFoldDB" id="A0A4R8LJH1"/>
<keyword evidence="1" id="KW-1133">Transmembrane helix</keyword>